<keyword evidence="1 4" id="KW-0808">Transferase</keyword>
<keyword evidence="2 4" id="KW-0012">Acyltransferase</keyword>
<name>A0ABV9DQ56_9BACI</name>
<dbReference type="InterPro" id="IPR051016">
    <property type="entry name" value="Diverse_Substrate_AcTransf"/>
</dbReference>
<dbReference type="PANTHER" id="PTHR10545">
    <property type="entry name" value="DIAMINE N-ACETYLTRANSFERASE"/>
    <property type="match status" value="1"/>
</dbReference>
<dbReference type="PANTHER" id="PTHR10545:SF29">
    <property type="entry name" value="GH14572P-RELATED"/>
    <property type="match status" value="1"/>
</dbReference>
<accession>A0ABV9DQ56</accession>
<evidence type="ECO:0000256" key="2">
    <source>
        <dbReference type="ARBA" id="ARBA00023315"/>
    </source>
</evidence>
<dbReference type="InterPro" id="IPR000182">
    <property type="entry name" value="GNAT_dom"/>
</dbReference>
<reference evidence="5" key="1">
    <citation type="journal article" date="2019" name="Int. J. Syst. Evol. Microbiol.">
        <title>The Global Catalogue of Microorganisms (GCM) 10K type strain sequencing project: providing services to taxonomists for standard genome sequencing and annotation.</title>
        <authorList>
            <consortium name="The Broad Institute Genomics Platform"/>
            <consortium name="The Broad Institute Genome Sequencing Center for Infectious Disease"/>
            <person name="Wu L."/>
            <person name="Ma J."/>
        </authorList>
    </citation>
    <scope>NUCLEOTIDE SEQUENCE [LARGE SCALE GENOMIC DNA]</scope>
    <source>
        <strain evidence="5">CGMCC 4.7426</strain>
    </source>
</reference>
<protein>
    <submittedName>
        <fullName evidence="4">GNAT family N-acetyltransferase</fullName>
        <ecNumber evidence="4">2.3.1.-</ecNumber>
    </submittedName>
</protein>
<dbReference type="Gene3D" id="3.40.630.30">
    <property type="match status" value="1"/>
</dbReference>
<evidence type="ECO:0000313" key="5">
    <source>
        <dbReference type="Proteomes" id="UP001595989"/>
    </source>
</evidence>
<keyword evidence="5" id="KW-1185">Reference proteome</keyword>
<evidence type="ECO:0000259" key="3">
    <source>
        <dbReference type="PROSITE" id="PS51186"/>
    </source>
</evidence>
<dbReference type="EMBL" id="JBHSFU010000015">
    <property type="protein sequence ID" value="MFC4560160.1"/>
    <property type="molecule type" value="Genomic_DNA"/>
</dbReference>
<organism evidence="4 5">
    <name type="scientific">Virgibacillus kekensis</name>
    <dbReference type="NCBI Taxonomy" id="202261"/>
    <lineage>
        <taxon>Bacteria</taxon>
        <taxon>Bacillati</taxon>
        <taxon>Bacillota</taxon>
        <taxon>Bacilli</taxon>
        <taxon>Bacillales</taxon>
        <taxon>Bacillaceae</taxon>
        <taxon>Virgibacillus</taxon>
    </lineage>
</organism>
<dbReference type="SUPFAM" id="SSF55729">
    <property type="entry name" value="Acyl-CoA N-acyltransferases (Nat)"/>
    <property type="match status" value="1"/>
</dbReference>
<dbReference type="Pfam" id="PF00583">
    <property type="entry name" value="Acetyltransf_1"/>
    <property type="match status" value="1"/>
</dbReference>
<dbReference type="CDD" id="cd04301">
    <property type="entry name" value="NAT_SF"/>
    <property type="match status" value="1"/>
</dbReference>
<gene>
    <name evidence="4" type="ORF">ACFO3D_18545</name>
</gene>
<dbReference type="GO" id="GO:0016746">
    <property type="term" value="F:acyltransferase activity"/>
    <property type="evidence" value="ECO:0007669"/>
    <property type="project" value="UniProtKB-KW"/>
</dbReference>
<proteinExistence type="predicted"/>
<comment type="caution">
    <text evidence="4">The sequence shown here is derived from an EMBL/GenBank/DDBJ whole genome shotgun (WGS) entry which is preliminary data.</text>
</comment>
<dbReference type="EC" id="2.3.1.-" evidence="4"/>
<dbReference type="InterPro" id="IPR016181">
    <property type="entry name" value="Acyl_CoA_acyltransferase"/>
</dbReference>
<evidence type="ECO:0000313" key="4">
    <source>
        <dbReference type="EMBL" id="MFC4560160.1"/>
    </source>
</evidence>
<dbReference type="RefSeq" id="WP_390299752.1">
    <property type="nucleotide sequence ID" value="NZ_JBHSFU010000015.1"/>
</dbReference>
<sequence>MKFKVKEATLDDYERIKPIHKMVHELHVNGRPDRYKLVENTLDKDYFRGLIEGEDGSVFIVEQEKEIIAFAFVRETETPKRATLIPKKNVFIEDFGVDEKYRGKGLGRMLFNKAHDLAKDINADSLELGVWEFNEEAREFYETMGMTTQARKMELKIK</sequence>
<dbReference type="PROSITE" id="PS51186">
    <property type="entry name" value="GNAT"/>
    <property type="match status" value="1"/>
</dbReference>
<evidence type="ECO:0000256" key="1">
    <source>
        <dbReference type="ARBA" id="ARBA00022679"/>
    </source>
</evidence>
<dbReference type="Proteomes" id="UP001595989">
    <property type="component" value="Unassembled WGS sequence"/>
</dbReference>
<feature type="domain" description="N-acetyltransferase" evidence="3">
    <location>
        <begin position="3"/>
        <end position="158"/>
    </location>
</feature>